<evidence type="ECO:0000313" key="2">
    <source>
        <dbReference type="Proteomes" id="UP001144673"/>
    </source>
</evidence>
<gene>
    <name evidence="1" type="ORF">LMH87_009011</name>
</gene>
<dbReference type="EMBL" id="JAJHUN010000006">
    <property type="protein sequence ID" value="KAJ4158488.1"/>
    <property type="molecule type" value="Genomic_DNA"/>
</dbReference>
<sequence>MVRPPLLRPAALPLQVSRITLVIFRLLKPIVAVYLLDKFDIAQRHERRRHCLGTEKQSPPQIAYPNHWDSLGVQPEPVPSRHGHSGELRIQPVATGTAREPESWQCCGSRFFNFNHTHLAQNTGHASLA</sequence>
<evidence type="ECO:0000313" key="1">
    <source>
        <dbReference type="EMBL" id="KAJ4158488.1"/>
    </source>
</evidence>
<dbReference type="Proteomes" id="UP001144673">
    <property type="component" value="Unassembled WGS sequence"/>
</dbReference>
<organism evidence="1 2">
    <name type="scientific">Akanthomyces muscarius</name>
    <name type="common">Entomopathogenic fungus</name>
    <name type="synonym">Lecanicillium muscarium</name>
    <dbReference type="NCBI Taxonomy" id="2231603"/>
    <lineage>
        <taxon>Eukaryota</taxon>
        <taxon>Fungi</taxon>
        <taxon>Dikarya</taxon>
        <taxon>Ascomycota</taxon>
        <taxon>Pezizomycotina</taxon>
        <taxon>Sordariomycetes</taxon>
        <taxon>Hypocreomycetidae</taxon>
        <taxon>Hypocreales</taxon>
        <taxon>Cordycipitaceae</taxon>
        <taxon>Akanthomyces</taxon>
    </lineage>
</organism>
<proteinExistence type="predicted"/>
<comment type="caution">
    <text evidence="1">The sequence shown here is derived from an EMBL/GenBank/DDBJ whole genome shotgun (WGS) entry which is preliminary data.</text>
</comment>
<keyword evidence="2" id="KW-1185">Reference proteome</keyword>
<reference evidence="1" key="1">
    <citation type="journal article" date="2023" name="Access Microbiol">
        <title>De-novo genome assembly for Akanthomyces muscarius, a biocontrol agent of insect agricultural pests.</title>
        <authorList>
            <person name="Erdos Z."/>
            <person name="Studholme D.J."/>
            <person name="Raymond B."/>
            <person name="Sharma M."/>
        </authorList>
    </citation>
    <scope>NUCLEOTIDE SEQUENCE</scope>
    <source>
        <strain evidence="1">Ve6</strain>
    </source>
</reference>
<dbReference type="KEGG" id="amus:LMH87_009011"/>
<dbReference type="GeneID" id="80896170"/>
<dbReference type="AlphaFoldDB" id="A0A9W8QIC0"/>
<name>A0A9W8QIC0_AKAMU</name>
<protein>
    <submittedName>
        <fullName evidence="1">Uncharacterized protein</fullName>
    </submittedName>
</protein>
<dbReference type="RefSeq" id="XP_056056855.1">
    <property type="nucleotide sequence ID" value="XM_056202275.1"/>
</dbReference>
<accession>A0A9W8QIC0</accession>